<accession>A0A069QFN0</accession>
<gene>
    <name evidence="2" type="ORF">HMPREF1991_03136</name>
</gene>
<dbReference type="AlphaFoldDB" id="A0A069QFN0"/>
<evidence type="ECO:0000256" key="1">
    <source>
        <dbReference type="SAM" id="MobiDB-lite"/>
    </source>
</evidence>
<feature type="compositionally biased region" description="Polar residues" evidence="1">
    <location>
        <begin position="36"/>
        <end position="46"/>
    </location>
</feature>
<dbReference type="Proteomes" id="UP000027442">
    <property type="component" value="Unassembled WGS sequence"/>
</dbReference>
<reference evidence="2 3" key="1">
    <citation type="submission" date="2013-08" db="EMBL/GenBank/DDBJ databases">
        <authorList>
            <person name="Weinstock G."/>
            <person name="Sodergren E."/>
            <person name="Wylie T."/>
            <person name="Fulton L."/>
            <person name="Fulton R."/>
            <person name="Fronick C."/>
            <person name="O'Laughlin M."/>
            <person name="Godfrey J."/>
            <person name="Miner T."/>
            <person name="Herter B."/>
            <person name="Appelbaum E."/>
            <person name="Cordes M."/>
            <person name="Lek S."/>
            <person name="Wollam A."/>
            <person name="Pepin K.H."/>
            <person name="Palsikar V.B."/>
            <person name="Mitreva M."/>
            <person name="Wilson R.K."/>
        </authorList>
    </citation>
    <scope>NUCLEOTIDE SEQUENCE [LARGE SCALE GENOMIC DNA]</scope>
    <source>
        <strain evidence="2 3">ATCC 15930</strain>
    </source>
</reference>
<evidence type="ECO:0000313" key="2">
    <source>
        <dbReference type="EMBL" id="KDR50829.1"/>
    </source>
</evidence>
<proteinExistence type="predicted"/>
<keyword evidence="3" id="KW-1185">Reference proteome</keyword>
<organism evidence="2 3">
    <name type="scientific">Hoylesella loescheii DSM 19665 = JCM 12249 = ATCC 15930</name>
    <dbReference type="NCBI Taxonomy" id="1122985"/>
    <lineage>
        <taxon>Bacteria</taxon>
        <taxon>Pseudomonadati</taxon>
        <taxon>Bacteroidota</taxon>
        <taxon>Bacteroidia</taxon>
        <taxon>Bacteroidales</taxon>
        <taxon>Prevotellaceae</taxon>
        <taxon>Hoylesella</taxon>
    </lineage>
</organism>
<evidence type="ECO:0000313" key="3">
    <source>
        <dbReference type="Proteomes" id="UP000027442"/>
    </source>
</evidence>
<protein>
    <submittedName>
        <fullName evidence="2">Uncharacterized protein</fullName>
    </submittedName>
</protein>
<name>A0A069QFN0_HOYLO</name>
<feature type="region of interest" description="Disordered" evidence="1">
    <location>
        <begin position="31"/>
        <end position="53"/>
    </location>
</feature>
<dbReference type="HOGENOM" id="CLU_3064770_0_0_10"/>
<dbReference type="EMBL" id="JNGW01000137">
    <property type="protein sequence ID" value="KDR50829.1"/>
    <property type="molecule type" value="Genomic_DNA"/>
</dbReference>
<comment type="caution">
    <text evidence="2">The sequence shown here is derived from an EMBL/GenBank/DDBJ whole genome shotgun (WGS) entry which is preliminary data.</text>
</comment>
<dbReference type="PATRIC" id="fig|1122985.7.peg.3246"/>
<sequence>MDGCDTTIKQSDYGYGNHPFATRKRVHVHPRWHPNESISPMSASINEPHKFTN</sequence>